<keyword evidence="2" id="KW-0732">Signal</keyword>
<feature type="region of interest" description="Disordered" evidence="1">
    <location>
        <begin position="111"/>
        <end position="132"/>
    </location>
</feature>
<feature type="chain" id="PRO_5040418927" evidence="2">
    <location>
        <begin position="21"/>
        <end position="132"/>
    </location>
</feature>
<dbReference type="AlphaFoldDB" id="A0A9Q6ZA10"/>
<feature type="compositionally biased region" description="Basic and acidic residues" evidence="1">
    <location>
        <begin position="113"/>
        <end position="132"/>
    </location>
</feature>
<dbReference type="Proteomes" id="UP000596202">
    <property type="component" value="Chromosome"/>
</dbReference>
<protein>
    <submittedName>
        <fullName evidence="3">Uncharacterized protein</fullName>
    </submittedName>
</protein>
<evidence type="ECO:0000256" key="2">
    <source>
        <dbReference type="SAM" id="SignalP"/>
    </source>
</evidence>
<organism evidence="3 4">
    <name type="scientific">Myroides odoratus</name>
    <name type="common">Flavobacterium odoratum</name>
    <dbReference type="NCBI Taxonomy" id="256"/>
    <lineage>
        <taxon>Bacteria</taxon>
        <taxon>Pseudomonadati</taxon>
        <taxon>Bacteroidota</taxon>
        <taxon>Flavobacteriia</taxon>
        <taxon>Flavobacteriales</taxon>
        <taxon>Flavobacteriaceae</taxon>
        <taxon>Myroides</taxon>
    </lineage>
</organism>
<accession>A0A9Q6ZA10</accession>
<feature type="signal peptide" evidence="2">
    <location>
        <begin position="1"/>
        <end position="20"/>
    </location>
</feature>
<dbReference type="GeneID" id="93529160"/>
<reference evidence="3 4" key="1">
    <citation type="submission" date="2021-01" db="EMBL/GenBank/DDBJ databases">
        <title>FDA dAtabase for Regulatory Grade micrObial Sequences (FDA-ARGOS): Supporting development and validation of Infectious Disease Dx tests.</title>
        <authorList>
            <person name="Sproer C."/>
            <person name="Gronow S."/>
            <person name="Severitt S."/>
            <person name="Schroder I."/>
            <person name="Tallon L."/>
            <person name="Sadzewicz L."/>
            <person name="Zhao X."/>
            <person name="Boylan J."/>
            <person name="Ott S."/>
            <person name="Bowen H."/>
            <person name="Vavikolanu K."/>
            <person name="Mehta A."/>
            <person name="Aluvathingal J."/>
            <person name="Nadendla S."/>
            <person name="Lowell S."/>
            <person name="Myers T."/>
            <person name="Yan Y."/>
            <person name="Sichtig H."/>
        </authorList>
    </citation>
    <scope>NUCLEOTIDE SEQUENCE [LARGE SCALE GENOMIC DNA]</scope>
    <source>
        <strain evidence="3 4">FDAARGOS_1131</strain>
    </source>
</reference>
<evidence type="ECO:0000313" key="4">
    <source>
        <dbReference type="Proteomes" id="UP000596202"/>
    </source>
</evidence>
<name>A0A9Q6ZA10_MYROD</name>
<dbReference type="EMBL" id="CP068108">
    <property type="protein sequence ID" value="QQT99639.1"/>
    <property type="molecule type" value="Genomic_DNA"/>
</dbReference>
<dbReference type="RefSeq" id="WP_002987834.1">
    <property type="nucleotide sequence ID" value="NZ_CP068108.1"/>
</dbReference>
<sequence>MRKFLVALGLVMAFSAPTFASTNDGDRQIPGPITGAKKYPYEIQVWRTIKGDRNAPDQIQIVYRTTGVATMTVINSIISDLQRRYIGYRVSNVLPVPYEPDEPIVIEPWDPNEPIKWKPKRPDGSVEFQRAE</sequence>
<evidence type="ECO:0000313" key="3">
    <source>
        <dbReference type="EMBL" id="QQT99639.1"/>
    </source>
</evidence>
<evidence type="ECO:0000256" key="1">
    <source>
        <dbReference type="SAM" id="MobiDB-lite"/>
    </source>
</evidence>
<proteinExistence type="predicted"/>
<gene>
    <name evidence="3" type="ORF">I6I88_15890</name>
</gene>